<name>A0ABU5RMI8_9PSEU</name>
<dbReference type="SMART" id="SM00089">
    <property type="entry name" value="PKD"/>
    <property type="match status" value="5"/>
</dbReference>
<feature type="compositionally biased region" description="Pro residues" evidence="1">
    <location>
        <begin position="939"/>
        <end position="953"/>
    </location>
</feature>
<dbReference type="Gene3D" id="2.60.40.10">
    <property type="entry name" value="Immunoglobulins"/>
    <property type="match status" value="6"/>
</dbReference>
<proteinExistence type="predicted"/>
<dbReference type="SUPFAM" id="SSF53300">
    <property type="entry name" value="vWA-like"/>
    <property type="match status" value="1"/>
</dbReference>
<feature type="domain" description="PKD" evidence="3">
    <location>
        <begin position="859"/>
        <end position="910"/>
    </location>
</feature>
<dbReference type="InterPro" id="IPR022409">
    <property type="entry name" value="PKD/Chitinase_dom"/>
</dbReference>
<evidence type="ECO:0000256" key="1">
    <source>
        <dbReference type="SAM" id="MobiDB-lite"/>
    </source>
</evidence>
<organism evidence="4 5">
    <name type="scientific">Amycolatopsis heterodermiae</name>
    <dbReference type="NCBI Taxonomy" id="3110235"/>
    <lineage>
        <taxon>Bacteria</taxon>
        <taxon>Bacillati</taxon>
        <taxon>Actinomycetota</taxon>
        <taxon>Actinomycetes</taxon>
        <taxon>Pseudonocardiales</taxon>
        <taxon>Pseudonocardiaceae</taxon>
        <taxon>Amycolatopsis</taxon>
    </lineage>
</organism>
<feature type="chain" id="PRO_5045804911" evidence="2">
    <location>
        <begin position="17"/>
        <end position="953"/>
    </location>
</feature>
<feature type="domain" description="PKD" evidence="3">
    <location>
        <begin position="633"/>
        <end position="721"/>
    </location>
</feature>
<dbReference type="EMBL" id="JAYFSI010000022">
    <property type="protein sequence ID" value="MEA5367413.1"/>
    <property type="molecule type" value="Genomic_DNA"/>
</dbReference>
<accession>A0ABU5RMI8</accession>
<dbReference type="RefSeq" id="WP_323337395.1">
    <property type="nucleotide sequence ID" value="NZ_JAYFSI010000022.1"/>
</dbReference>
<dbReference type="InterPro" id="IPR036465">
    <property type="entry name" value="vWFA_dom_sf"/>
</dbReference>
<evidence type="ECO:0000259" key="3">
    <source>
        <dbReference type="PROSITE" id="PS50093"/>
    </source>
</evidence>
<feature type="region of interest" description="Disordered" evidence="1">
    <location>
        <begin position="920"/>
        <end position="953"/>
    </location>
</feature>
<evidence type="ECO:0000256" key="2">
    <source>
        <dbReference type="SAM" id="SignalP"/>
    </source>
</evidence>
<feature type="domain" description="PKD" evidence="3">
    <location>
        <begin position="477"/>
        <end position="528"/>
    </location>
</feature>
<protein>
    <submittedName>
        <fullName evidence="4">PKD domain-containing protein</fullName>
    </submittedName>
</protein>
<dbReference type="PROSITE" id="PS50093">
    <property type="entry name" value="PKD"/>
    <property type="match status" value="3"/>
</dbReference>
<dbReference type="CDD" id="cd00146">
    <property type="entry name" value="PKD"/>
    <property type="match status" value="2"/>
</dbReference>
<dbReference type="SUPFAM" id="SSF49299">
    <property type="entry name" value="PKD domain"/>
    <property type="match status" value="3"/>
</dbReference>
<reference evidence="4 5" key="1">
    <citation type="submission" date="2023-12" db="EMBL/GenBank/DDBJ databases">
        <title>Amycolatopsis sp. V23-08.</title>
        <authorList>
            <person name="Somphong A."/>
        </authorList>
    </citation>
    <scope>NUCLEOTIDE SEQUENCE [LARGE SCALE GENOMIC DNA]</scope>
    <source>
        <strain evidence="4 5">V23-08</strain>
    </source>
</reference>
<evidence type="ECO:0000313" key="4">
    <source>
        <dbReference type="EMBL" id="MEA5367413.1"/>
    </source>
</evidence>
<comment type="caution">
    <text evidence="4">The sequence shown here is derived from an EMBL/GenBank/DDBJ whole genome shotgun (WGS) entry which is preliminary data.</text>
</comment>
<gene>
    <name evidence="4" type="ORF">VA596_48335</name>
</gene>
<evidence type="ECO:0000313" key="5">
    <source>
        <dbReference type="Proteomes" id="UP001304298"/>
    </source>
</evidence>
<feature type="non-terminal residue" evidence="4">
    <location>
        <position position="953"/>
    </location>
</feature>
<keyword evidence="2" id="KW-0732">Signal</keyword>
<dbReference type="InterPro" id="IPR000601">
    <property type="entry name" value="PKD_dom"/>
</dbReference>
<feature type="compositionally biased region" description="Gly residues" evidence="1">
    <location>
        <begin position="921"/>
        <end position="937"/>
    </location>
</feature>
<sequence length="953" mass="92532">MTGIAALLASSVPANAVNGNLPGGTSIAVDITGPADNAVVPPGPVTVTGTAAVGTGVAVKDTALTYVLDVSGSTASSCSSTNVLGCEIIAGKNLNTNAASANTVVGHVGAVVFGSSAAPADVVPAAGDQLLTGPATDANTNGTRDVDEVLNSAVIGGVGQFTSKSVGSGTNYIAGIGSATTVTNAQTEARKIVVFMSDGVASGDVRPAAGAVPADVTYYTFAVGAGSSCAGTSYNASLQAIADLTHGTCTAVPDPANLPNVVPGLISAKLTGLTLKVDGGAAIPVTNVTPGLPQTGPASVNFTVPTPPLGAGTHELCVTAAGTDGGGAGAVTDCTHVLVNGPPVVSAGGPYTGNEGSAVPITGTATDPDNPGVGTTWTITPSSGVDPGTACTFGNTHALSTTVTCNDDGVFTLTLTADDGVNPPVVKTTTVTVANVAPAVTITAPADGALVSPGTPVAVTAPFTDPGSHDTHTCTVDFGDGGAPVAGTITGPTCQASHSYTASGSHTVTARVADDDGGAGTAVTHVVVNAAPVVTAGGPYSGQEGTAVEIAGTVTDPDGPDLTTHWTIAPASGVDPGAACTFGNADALSTTVTCDDDGVWTLTLTASDGIAPPVVKTTTLTLSNVAPHVTISAPADDTVFTHNAPVGVTAPFTDVSTHDTHTCTVDYADGSPVVTGTVAQGPGSGTCTASHGYTVSGTYNVLVKVTDDDGGSATAVAKIIVNDPPVVVPGGPYAGNEGAAVSLGGTVVDPDGPPSAVHWSIAPQSGVDSGTTCSFGNADALATTVTCDDDGVFTLTLSANDGLHPAVVQTTTLTLANVAPVVGITAPAADKVFGHDAPVAVTAPFTDAGKHDTHTCTVDYADGGPPVTGTVAQGACTASHAYTVSGTYTITVKVTDDDGGAGTATVRIVVNDPPVVATGGPYTGNEGGAVSLTGGGTPPHRPPLPPHWGLPRR</sequence>
<dbReference type="InterPro" id="IPR035986">
    <property type="entry name" value="PKD_dom_sf"/>
</dbReference>
<dbReference type="Proteomes" id="UP001304298">
    <property type="component" value="Unassembled WGS sequence"/>
</dbReference>
<dbReference type="InterPro" id="IPR013783">
    <property type="entry name" value="Ig-like_fold"/>
</dbReference>
<dbReference type="Pfam" id="PF18911">
    <property type="entry name" value="PKD_4"/>
    <property type="match status" value="3"/>
</dbReference>
<feature type="signal peptide" evidence="2">
    <location>
        <begin position="1"/>
        <end position="16"/>
    </location>
</feature>
<dbReference type="Gene3D" id="3.40.50.410">
    <property type="entry name" value="von Willebrand factor, type A domain"/>
    <property type="match status" value="1"/>
</dbReference>
<keyword evidence="5" id="KW-1185">Reference proteome</keyword>